<dbReference type="InterPro" id="IPR044846">
    <property type="entry name" value="GH10"/>
</dbReference>
<feature type="domain" description="GH10" evidence="6">
    <location>
        <begin position="219"/>
        <end position="523"/>
    </location>
</feature>
<dbReference type="SUPFAM" id="SSF51445">
    <property type="entry name" value="(Trans)glycosidases"/>
    <property type="match status" value="1"/>
</dbReference>
<dbReference type="InterPro" id="IPR003305">
    <property type="entry name" value="CenC_carb-bd"/>
</dbReference>
<dbReference type="SMART" id="SM00633">
    <property type="entry name" value="Glyco_10"/>
    <property type="match status" value="1"/>
</dbReference>
<reference evidence="7" key="1">
    <citation type="submission" date="2022-08" db="EMBL/GenBank/DDBJ databases">
        <authorList>
            <person name="Gutierrez-Valencia J."/>
        </authorList>
    </citation>
    <scope>NUCLEOTIDE SEQUENCE</scope>
</reference>
<proteinExistence type="inferred from homology"/>
<evidence type="ECO:0000313" key="8">
    <source>
        <dbReference type="Proteomes" id="UP001154282"/>
    </source>
</evidence>
<keyword evidence="5" id="KW-0624">Polysaccharide degradation</keyword>
<dbReference type="PANTHER" id="PTHR31490:SF2">
    <property type="entry name" value="GLYCOSYL HYDROLASE FAMILY 10 PROTEIN"/>
    <property type="match status" value="1"/>
</dbReference>
<evidence type="ECO:0000256" key="2">
    <source>
        <dbReference type="ARBA" id="ARBA00022737"/>
    </source>
</evidence>
<organism evidence="7 8">
    <name type="scientific">Linum tenue</name>
    <dbReference type="NCBI Taxonomy" id="586396"/>
    <lineage>
        <taxon>Eukaryota</taxon>
        <taxon>Viridiplantae</taxon>
        <taxon>Streptophyta</taxon>
        <taxon>Embryophyta</taxon>
        <taxon>Tracheophyta</taxon>
        <taxon>Spermatophyta</taxon>
        <taxon>Magnoliopsida</taxon>
        <taxon>eudicotyledons</taxon>
        <taxon>Gunneridae</taxon>
        <taxon>Pentapetalae</taxon>
        <taxon>rosids</taxon>
        <taxon>fabids</taxon>
        <taxon>Malpighiales</taxon>
        <taxon>Linaceae</taxon>
        <taxon>Linum</taxon>
    </lineage>
</organism>
<sequence length="591" mass="65422">MVKEMKQVAEPERTPLLLIFISLLSSGFVAHAVPYDYTASIECLETPQKAQYNGGSIVNPELNDGLAGWSTFGNAKLEHRESPNGNGFILAQSRAQPFDSVSQKVELKTNLLYTFSAWVQVSQGNPSVAAVFKTSSGYVEAGTVIAKPGCWSMLKGGLTLETSGEASLFFQTQNSTADVMVDSISLQPFTPEEWKSHQDQTMDKVRKAKVRIQVVDKLGNSLPKATVSVQQNALTFPLGCAINKNILTNAAYEKWFASRAFRVTTFEDEMKWYSTEPTRGHEDYSAADALLEFAKQHKLAVRGHNVLWDDPTYQQGWLNSLTPQQLSVAVDNRIHSVMSKYKGQVIAWDVMNENLHFSYFETKLGPNASGHAYNLASTTDGTIPLFMNEYNTIEEVTDPMSTPAKYLHKLREIQAYSGNADIKMAIGLESHFVTPNIPYMRASIDILAAAGFPIWLTEVDVKQGPKQVRQASYLEEVLREGFSHPEVEGIVVWGAWNPKGCYRMCLTDNNFNNLATGDVVDRLLHEWGGSKEPLVLGETDENGFLEASLFHGDYNVTIVHPGVNSLALPQRMIVAPVTPTQAQPSVVKVTI</sequence>
<dbReference type="GO" id="GO:0031176">
    <property type="term" value="F:endo-1,4-beta-xylanase activity"/>
    <property type="evidence" value="ECO:0007669"/>
    <property type="project" value="UniProtKB-ARBA"/>
</dbReference>
<evidence type="ECO:0000256" key="3">
    <source>
        <dbReference type="ARBA" id="ARBA00022801"/>
    </source>
</evidence>
<dbReference type="Proteomes" id="UP001154282">
    <property type="component" value="Unassembled WGS sequence"/>
</dbReference>
<evidence type="ECO:0000256" key="1">
    <source>
        <dbReference type="ARBA" id="ARBA00007495"/>
    </source>
</evidence>
<dbReference type="Pfam" id="PF00331">
    <property type="entry name" value="Glyco_hydro_10"/>
    <property type="match status" value="1"/>
</dbReference>
<accession>A0AAV0KVU5</accession>
<dbReference type="SUPFAM" id="SSF49785">
    <property type="entry name" value="Galactose-binding domain-like"/>
    <property type="match status" value="1"/>
</dbReference>
<evidence type="ECO:0000256" key="5">
    <source>
        <dbReference type="ARBA" id="ARBA00023326"/>
    </source>
</evidence>
<keyword evidence="8" id="KW-1185">Reference proteome</keyword>
<gene>
    <name evidence="7" type="ORF">LITE_LOCUS20265</name>
</gene>
<keyword evidence="4" id="KW-0119">Carbohydrate metabolism</keyword>
<evidence type="ECO:0000256" key="4">
    <source>
        <dbReference type="ARBA" id="ARBA00023277"/>
    </source>
</evidence>
<dbReference type="Gene3D" id="3.20.20.80">
    <property type="entry name" value="Glycosidases"/>
    <property type="match status" value="1"/>
</dbReference>
<dbReference type="InterPro" id="IPR008979">
    <property type="entry name" value="Galactose-bd-like_sf"/>
</dbReference>
<dbReference type="Gene3D" id="2.60.120.260">
    <property type="entry name" value="Galactose-binding domain-like"/>
    <property type="match status" value="1"/>
</dbReference>
<keyword evidence="3" id="KW-0378">Hydrolase</keyword>
<dbReference type="PROSITE" id="PS51760">
    <property type="entry name" value="GH10_2"/>
    <property type="match status" value="1"/>
</dbReference>
<protein>
    <recommendedName>
        <fullName evidence="6">GH10 domain-containing protein</fullName>
    </recommendedName>
</protein>
<dbReference type="InterPro" id="IPR001000">
    <property type="entry name" value="GH10_dom"/>
</dbReference>
<comment type="caution">
    <text evidence="7">The sequence shown here is derived from an EMBL/GenBank/DDBJ whole genome shotgun (WGS) entry which is preliminary data.</text>
</comment>
<keyword evidence="2" id="KW-0677">Repeat</keyword>
<dbReference type="InterPro" id="IPR017853">
    <property type="entry name" value="GH"/>
</dbReference>
<dbReference type="PANTHER" id="PTHR31490">
    <property type="entry name" value="GLYCOSYL HYDROLASE"/>
    <property type="match status" value="1"/>
</dbReference>
<dbReference type="GO" id="GO:0000272">
    <property type="term" value="P:polysaccharide catabolic process"/>
    <property type="evidence" value="ECO:0007669"/>
    <property type="project" value="UniProtKB-KW"/>
</dbReference>
<evidence type="ECO:0000259" key="6">
    <source>
        <dbReference type="PROSITE" id="PS51760"/>
    </source>
</evidence>
<dbReference type="EMBL" id="CAMGYJ010000005">
    <property type="protein sequence ID" value="CAI0425171.1"/>
    <property type="molecule type" value="Genomic_DNA"/>
</dbReference>
<name>A0AAV0KVU5_9ROSI</name>
<dbReference type="AlphaFoldDB" id="A0AAV0KVU5"/>
<dbReference type="Pfam" id="PF02018">
    <property type="entry name" value="CBM_4_9"/>
    <property type="match status" value="1"/>
</dbReference>
<evidence type="ECO:0000313" key="7">
    <source>
        <dbReference type="EMBL" id="CAI0425171.1"/>
    </source>
</evidence>
<comment type="similarity">
    <text evidence="1">Belongs to the glycosyl hydrolase 10 (cellulase F) family.</text>
</comment>